<protein>
    <recommendedName>
        <fullName evidence="5">Transmembrane protein</fullName>
    </recommendedName>
</protein>
<dbReference type="STRING" id="1037410.MCSF7_03168"/>
<feature type="transmembrane region" description="Helical" evidence="2">
    <location>
        <begin position="63"/>
        <end position="83"/>
    </location>
</feature>
<keyword evidence="2" id="KW-0472">Membrane</keyword>
<evidence type="ECO:0000313" key="4">
    <source>
        <dbReference type="Proteomes" id="UP000004978"/>
    </source>
</evidence>
<comment type="caution">
    <text evidence="3">The sequence shown here is derived from an EMBL/GenBank/DDBJ whole genome shotgun (WGS) entry which is preliminary data.</text>
</comment>
<proteinExistence type="predicted"/>
<feature type="transmembrane region" description="Helical" evidence="2">
    <location>
        <begin position="103"/>
        <end position="125"/>
    </location>
</feature>
<feature type="transmembrane region" description="Helical" evidence="2">
    <location>
        <begin position="34"/>
        <end position="51"/>
    </location>
</feature>
<feature type="coiled-coil region" evidence="1">
    <location>
        <begin position="253"/>
        <end position="294"/>
    </location>
</feature>
<evidence type="ECO:0000256" key="2">
    <source>
        <dbReference type="SAM" id="Phobius"/>
    </source>
</evidence>
<gene>
    <name evidence="3" type="ORF">MCSF7_03168</name>
</gene>
<accession>F9UJH5</accession>
<evidence type="ECO:0008006" key="5">
    <source>
        <dbReference type="Google" id="ProtNLM"/>
    </source>
</evidence>
<dbReference type="RefSeq" id="WP_006608442.1">
    <property type="nucleotide sequence ID" value="NZ_AFXA01000005.1"/>
</dbReference>
<keyword evidence="2" id="KW-1133">Transmembrane helix</keyword>
<evidence type="ECO:0000256" key="1">
    <source>
        <dbReference type="SAM" id="Coils"/>
    </source>
</evidence>
<name>F9UJH5_9BACT</name>
<dbReference type="eggNOG" id="ENOG5031YKX">
    <property type="taxonomic scope" value="Bacteria"/>
</dbReference>
<dbReference type="AlphaFoldDB" id="F9UJH5"/>
<reference evidence="3 4" key="1">
    <citation type="journal article" date="2013" name="Genome Announc.">
        <title>Genome Sequence of Mycoplasma columbinum Strain SF7.</title>
        <authorList>
            <person name="Guo Z."/>
            <person name="Xu X."/>
            <person name="Zheng Q."/>
            <person name="Li T."/>
            <person name="Kuang S."/>
            <person name="Zhang Z."/>
            <person name="Chen Y."/>
            <person name="Lu X."/>
            <person name="Zhou R."/>
            <person name="Bi D."/>
            <person name="Jin H."/>
        </authorList>
    </citation>
    <scope>NUCLEOTIDE SEQUENCE [LARGE SCALE GENOMIC DNA]</scope>
    <source>
        <strain evidence="3 4">SF7</strain>
    </source>
</reference>
<feature type="transmembrane region" description="Helical" evidence="2">
    <location>
        <begin position="7"/>
        <end position="28"/>
    </location>
</feature>
<dbReference type="EMBL" id="AFXA01000005">
    <property type="protein sequence ID" value="EGV00518.1"/>
    <property type="molecule type" value="Genomic_DNA"/>
</dbReference>
<sequence>MKGGIFSGFGFGFSSWIAAMIVGAVAYQYIDISILPRFILGILVAIIYKLIRGDKKIKLWKFILLTTLAPILNIVLVLSARYLHHSISPLKGVLPVKEWIITHPFNISLEPTIGLVLGLLLYPLIKYLRKSYLQKQNYLYSDTSSHVIKGRRDKGFLTFAYVFLTILIGFFVYSVVNIYNSVNIQNETKAQSNIKYNWTEQYDKPLGEYFVEKNIFLQQSMELSNFLKQVDNRLFKNNGDESVNLNDLNTSTSENFKNELEKIKTILIDLKRELNFDENAYEKVEEENLKLRKEFNIKYIGNKHVVNLFVYENQKIFSNEIYTKIADLKINLKNSIKKYIGTLSNFNEDDLMKIFNETKRELNNFVLVLEKNQLWFKKALQDLFYEKFNFFAIK</sequence>
<keyword evidence="1" id="KW-0175">Coiled coil</keyword>
<evidence type="ECO:0000313" key="3">
    <source>
        <dbReference type="EMBL" id="EGV00518.1"/>
    </source>
</evidence>
<organism evidence="3 4">
    <name type="scientific">Mycoplasmopsis columbina SF7</name>
    <dbReference type="NCBI Taxonomy" id="1037410"/>
    <lineage>
        <taxon>Bacteria</taxon>
        <taxon>Bacillati</taxon>
        <taxon>Mycoplasmatota</taxon>
        <taxon>Mycoplasmoidales</taxon>
        <taxon>Metamycoplasmataceae</taxon>
        <taxon>Mycoplasmopsis</taxon>
    </lineage>
</organism>
<feature type="transmembrane region" description="Helical" evidence="2">
    <location>
        <begin position="156"/>
        <end position="176"/>
    </location>
</feature>
<keyword evidence="4" id="KW-1185">Reference proteome</keyword>
<dbReference type="Gene3D" id="1.10.1760.20">
    <property type="match status" value="1"/>
</dbReference>
<dbReference type="Proteomes" id="UP000004978">
    <property type="component" value="Unassembled WGS sequence"/>
</dbReference>
<keyword evidence="2" id="KW-0812">Transmembrane</keyword>